<keyword evidence="4" id="KW-0238">DNA-binding</keyword>
<keyword evidence="7" id="KW-0812">Transmembrane</keyword>
<dbReference type="CDD" id="cd06171">
    <property type="entry name" value="Sigma70_r4"/>
    <property type="match status" value="1"/>
</dbReference>
<evidence type="ECO:0000256" key="1">
    <source>
        <dbReference type="ARBA" id="ARBA00010641"/>
    </source>
</evidence>
<dbReference type="InterPro" id="IPR036388">
    <property type="entry name" value="WH-like_DNA-bd_sf"/>
</dbReference>
<dbReference type="Gene3D" id="1.10.10.10">
    <property type="entry name" value="Winged helix-like DNA-binding domain superfamily/Winged helix DNA-binding domain"/>
    <property type="match status" value="1"/>
</dbReference>
<dbReference type="AlphaFoldDB" id="A0A6N7PND5"/>
<dbReference type="GO" id="GO:0006352">
    <property type="term" value="P:DNA-templated transcription initiation"/>
    <property type="evidence" value="ECO:0007669"/>
    <property type="project" value="InterPro"/>
</dbReference>
<dbReference type="NCBIfam" id="TIGR02937">
    <property type="entry name" value="sigma70-ECF"/>
    <property type="match status" value="1"/>
</dbReference>
<keyword evidence="5" id="KW-0804">Transcription</keyword>
<keyword evidence="3" id="KW-0731">Sigma factor</keyword>
<comment type="similarity">
    <text evidence="1">Belongs to the sigma-70 factor family. ECF subfamily.</text>
</comment>
<comment type="caution">
    <text evidence="10">The sequence shown here is derived from an EMBL/GenBank/DDBJ whole genome shotgun (WGS) entry which is preliminary data.</text>
</comment>
<evidence type="ECO:0000256" key="5">
    <source>
        <dbReference type="ARBA" id="ARBA00023163"/>
    </source>
</evidence>
<feature type="compositionally biased region" description="Low complexity" evidence="6">
    <location>
        <begin position="316"/>
        <end position="325"/>
    </location>
</feature>
<evidence type="ECO:0000256" key="2">
    <source>
        <dbReference type="ARBA" id="ARBA00023015"/>
    </source>
</evidence>
<dbReference type="PANTHER" id="PTHR43133:SF8">
    <property type="entry name" value="RNA POLYMERASE SIGMA FACTOR HI_1459-RELATED"/>
    <property type="match status" value="1"/>
</dbReference>
<dbReference type="SUPFAM" id="SSF88946">
    <property type="entry name" value="Sigma2 domain of RNA polymerase sigma factors"/>
    <property type="match status" value="1"/>
</dbReference>
<dbReference type="Proteomes" id="UP000440224">
    <property type="component" value="Unassembled WGS sequence"/>
</dbReference>
<dbReference type="InterPro" id="IPR007627">
    <property type="entry name" value="RNA_pol_sigma70_r2"/>
</dbReference>
<evidence type="ECO:0000256" key="6">
    <source>
        <dbReference type="SAM" id="MobiDB-lite"/>
    </source>
</evidence>
<feature type="transmembrane region" description="Helical" evidence="7">
    <location>
        <begin position="255"/>
        <end position="277"/>
    </location>
</feature>
<feature type="domain" description="RNA polymerase sigma-70 region 2" evidence="8">
    <location>
        <begin position="53"/>
        <end position="118"/>
    </location>
</feature>
<dbReference type="EMBL" id="WJIE01000002">
    <property type="protein sequence ID" value="MRG91654.1"/>
    <property type="molecule type" value="Genomic_DNA"/>
</dbReference>
<dbReference type="PANTHER" id="PTHR43133">
    <property type="entry name" value="RNA POLYMERASE ECF-TYPE SIGMA FACTO"/>
    <property type="match status" value="1"/>
</dbReference>
<dbReference type="GO" id="GO:0016987">
    <property type="term" value="F:sigma factor activity"/>
    <property type="evidence" value="ECO:0007669"/>
    <property type="project" value="UniProtKB-KW"/>
</dbReference>
<evidence type="ECO:0000256" key="3">
    <source>
        <dbReference type="ARBA" id="ARBA00023082"/>
    </source>
</evidence>
<dbReference type="Pfam" id="PF04542">
    <property type="entry name" value="Sigma70_r2"/>
    <property type="match status" value="1"/>
</dbReference>
<keyword evidence="7" id="KW-1133">Transmembrane helix</keyword>
<evidence type="ECO:0000259" key="9">
    <source>
        <dbReference type="Pfam" id="PF08281"/>
    </source>
</evidence>
<dbReference type="Pfam" id="PF08281">
    <property type="entry name" value="Sigma70_r4_2"/>
    <property type="match status" value="1"/>
</dbReference>
<accession>A0A6N7PND5</accession>
<sequence length="355" mass="39337">MRHLKESTIRTKKSTGLSLPSPPLWTCRSVTSLAHVYTGSPSSSPPRLAALAALRPVIFAWTGRWVSSLADRDDITQDVLCRAATSRTGADIPDDELRPWLFVITMRMACKYRRDKQRCASAGEVSPDEIVSPNVSPEVEVERAEFLRFLRDELAKLTPRQRAVFIGYEIEEKTFETIARSLGISTASAKNAAFQARMRLYVALCERERDRRGILPLLLFFLSGRWWRGSPGGESPEGASAPPGRRRSRRWADMLGPLWPPLVGVLVGGAAVAAWLLPSEDAPRVRHLHLAPYVLVIFDHVQERVASIEPPPPVVAPSAAPASSPRATGVPKIPPTTRRKLDVVLRQNTHDPKDD</sequence>
<protein>
    <submittedName>
        <fullName evidence="10">Sigma-70 family RNA polymerase sigma factor</fullName>
    </submittedName>
</protein>
<dbReference type="GO" id="GO:0003677">
    <property type="term" value="F:DNA binding"/>
    <property type="evidence" value="ECO:0007669"/>
    <property type="project" value="UniProtKB-KW"/>
</dbReference>
<evidence type="ECO:0000313" key="11">
    <source>
        <dbReference type="Proteomes" id="UP000440224"/>
    </source>
</evidence>
<evidence type="ECO:0000256" key="4">
    <source>
        <dbReference type="ARBA" id="ARBA00023125"/>
    </source>
</evidence>
<proteinExistence type="inferred from homology"/>
<evidence type="ECO:0000259" key="8">
    <source>
        <dbReference type="Pfam" id="PF04542"/>
    </source>
</evidence>
<keyword evidence="7" id="KW-0472">Membrane</keyword>
<dbReference type="InterPro" id="IPR013324">
    <property type="entry name" value="RNA_pol_sigma_r3/r4-like"/>
</dbReference>
<dbReference type="InterPro" id="IPR013325">
    <property type="entry name" value="RNA_pol_sigma_r2"/>
</dbReference>
<dbReference type="SUPFAM" id="SSF88659">
    <property type="entry name" value="Sigma3 and sigma4 domains of RNA polymerase sigma factors"/>
    <property type="match status" value="1"/>
</dbReference>
<gene>
    <name evidence="10" type="ORF">GF068_06910</name>
</gene>
<keyword evidence="11" id="KW-1185">Reference proteome</keyword>
<evidence type="ECO:0000256" key="7">
    <source>
        <dbReference type="SAM" id="Phobius"/>
    </source>
</evidence>
<evidence type="ECO:0000313" key="10">
    <source>
        <dbReference type="EMBL" id="MRG91654.1"/>
    </source>
</evidence>
<feature type="region of interest" description="Disordered" evidence="6">
    <location>
        <begin position="309"/>
        <end position="355"/>
    </location>
</feature>
<dbReference type="Gene3D" id="1.10.1740.10">
    <property type="match status" value="1"/>
</dbReference>
<feature type="domain" description="RNA polymerase sigma factor 70 region 4 type 2" evidence="9">
    <location>
        <begin position="150"/>
        <end position="200"/>
    </location>
</feature>
<feature type="compositionally biased region" description="Basic and acidic residues" evidence="6">
    <location>
        <begin position="339"/>
        <end position="355"/>
    </location>
</feature>
<reference evidence="10 11" key="1">
    <citation type="submission" date="2019-10" db="EMBL/GenBank/DDBJ databases">
        <title>A soil myxobacterium in the family Polyangiaceae.</title>
        <authorList>
            <person name="Li Y."/>
            <person name="Wang J."/>
        </authorList>
    </citation>
    <scope>NUCLEOTIDE SEQUENCE [LARGE SCALE GENOMIC DNA]</scope>
    <source>
        <strain evidence="10 11">DSM 14734</strain>
    </source>
</reference>
<dbReference type="InterPro" id="IPR039425">
    <property type="entry name" value="RNA_pol_sigma-70-like"/>
</dbReference>
<keyword evidence="2" id="KW-0805">Transcription regulation</keyword>
<dbReference type="InterPro" id="IPR014284">
    <property type="entry name" value="RNA_pol_sigma-70_dom"/>
</dbReference>
<dbReference type="InterPro" id="IPR013249">
    <property type="entry name" value="RNA_pol_sigma70_r4_t2"/>
</dbReference>
<name>A0A6N7PND5_9BACT</name>
<organism evidence="10 11">
    <name type="scientific">Polyangium spumosum</name>
    <dbReference type="NCBI Taxonomy" id="889282"/>
    <lineage>
        <taxon>Bacteria</taxon>
        <taxon>Pseudomonadati</taxon>
        <taxon>Myxococcota</taxon>
        <taxon>Polyangia</taxon>
        <taxon>Polyangiales</taxon>
        <taxon>Polyangiaceae</taxon>
        <taxon>Polyangium</taxon>
    </lineage>
</organism>